<dbReference type="AlphaFoldDB" id="K1LFS7"/>
<dbReference type="PATRIC" id="fig|1225176.3.peg.2392"/>
<comment type="caution">
    <text evidence="1">The sequence shown here is derived from an EMBL/GenBank/DDBJ whole genome shotgun (WGS) entry which is preliminary data.</text>
</comment>
<organism evidence="1 2">
    <name type="scientific">Cecembia lonarensis (strain CCUG 58316 / KCTC 22772 / LW9)</name>
    <dbReference type="NCBI Taxonomy" id="1225176"/>
    <lineage>
        <taxon>Bacteria</taxon>
        <taxon>Pseudomonadati</taxon>
        <taxon>Bacteroidota</taxon>
        <taxon>Cytophagia</taxon>
        <taxon>Cytophagales</taxon>
        <taxon>Cyclobacteriaceae</taxon>
        <taxon>Cecembia</taxon>
    </lineage>
</organism>
<dbReference type="OrthoDB" id="2081174at2"/>
<dbReference type="Proteomes" id="UP000004478">
    <property type="component" value="Unassembled WGS sequence"/>
</dbReference>
<evidence type="ECO:0000313" key="2">
    <source>
        <dbReference type="Proteomes" id="UP000004478"/>
    </source>
</evidence>
<gene>
    <name evidence="1" type="ORF">B879_02241</name>
</gene>
<dbReference type="RefSeq" id="WP_009185271.1">
    <property type="nucleotide sequence ID" value="NZ_AMGM01000032.1"/>
</dbReference>
<keyword evidence="2" id="KW-1185">Reference proteome</keyword>
<proteinExistence type="predicted"/>
<sequence>MSSFRSFISNFHTNLSGKNVSKKIVVIESDDWGSIRMPNKNVFNELLKAGIPVDKSAYCKFDTLENEEDVTLLLEVLSSVKNREGENPILTANFVVANPDFQKIKASKFEYYYKESIYQTYKRLSGHEKVLDIIHQGLNEGLIKPQFHGREHVNIPLWLELLQNNQDFKLAFDHGVWGLSKDVFPYMQKSIQATYDSEDFEYCKNSIKEGLILFKDIFGFLSKSFIANNYIWPSEIEQTLFEGGVKHLQGMKYQLFPMNIDGKRDKRRTYFGQQNKSGMTYGVRNCSFEPIELGDDFSKTLFQISNAFLFKKPAIISTHRVNFSGGLCKNARDKNLKEFKNLLDEIIKRWPDVIFKSSDQIL</sequence>
<evidence type="ECO:0000313" key="1">
    <source>
        <dbReference type="EMBL" id="EKB49143.1"/>
    </source>
</evidence>
<dbReference type="EMBL" id="AMGM01000032">
    <property type="protein sequence ID" value="EKB49143.1"/>
    <property type="molecule type" value="Genomic_DNA"/>
</dbReference>
<name>K1LFS7_CECL9</name>
<protein>
    <submittedName>
        <fullName evidence="1">Uncharacterized protein</fullName>
    </submittedName>
</protein>
<reference evidence="1 2" key="1">
    <citation type="journal article" date="2012" name="J. Bacteriol.">
        <title>Draft Genome Sequence of Cecembia lonarensis Strain LW9T, Isolated from Lonar Lake, a Haloalkaline Lake in India.</title>
        <authorList>
            <person name="Shivaji S."/>
            <person name="Ara S."/>
            <person name="Singh A."/>
            <person name="Pinnaka A.K."/>
        </authorList>
    </citation>
    <scope>NUCLEOTIDE SEQUENCE [LARGE SCALE GENOMIC DNA]</scope>
    <source>
        <strain evidence="1 2">LW9</strain>
    </source>
</reference>
<accession>K1LFS7</accession>